<proteinExistence type="predicted"/>
<dbReference type="SUPFAM" id="SSF64356">
    <property type="entry name" value="SNARE-like"/>
    <property type="match status" value="1"/>
</dbReference>
<accession>A0A7J6UTR2</accession>
<dbReference type="InterPro" id="IPR011012">
    <property type="entry name" value="Longin-like_dom_sf"/>
</dbReference>
<organism evidence="2 3">
    <name type="scientific">Thalictrum thalictroides</name>
    <name type="common">Rue-anemone</name>
    <name type="synonym">Anemone thalictroides</name>
    <dbReference type="NCBI Taxonomy" id="46969"/>
    <lineage>
        <taxon>Eukaryota</taxon>
        <taxon>Viridiplantae</taxon>
        <taxon>Streptophyta</taxon>
        <taxon>Embryophyta</taxon>
        <taxon>Tracheophyta</taxon>
        <taxon>Spermatophyta</taxon>
        <taxon>Magnoliopsida</taxon>
        <taxon>Ranunculales</taxon>
        <taxon>Ranunculaceae</taxon>
        <taxon>Thalictroideae</taxon>
        <taxon>Thalictrum</taxon>
    </lineage>
</organism>
<gene>
    <name evidence="2" type="ORF">FRX31_034760</name>
</gene>
<dbReference type="PANTHER" id="PTHR21136">
    <property type="entry name" value="SNARE PROTEINS"/>
    <property type="match status" value="1"/>
</dbReference>
<dbReference type="OrthoDB" id="248747at2759"/>
<dbReference type="Proteomes" id="UP000554482">
    <property type="component" value="Unassembled WGS sequence"/>
</dbReference>
<evidence type="ECO:0000313" key="2">
    <source>
        <dbReference type="EMBL" id="KAF5175642.1"/>
    </source>
</evidence>
<sequence length="100" mass="10813">MSQIVQVNCFVAKSTVVLAKYSTSSGNFSTITLQCLHKLPSNSTKHTHSCDGHTFNFIIDSGFAPHSGVEGSSSPPPMRKVFPPEQRNTVLPKAPGRTLK</sequence>
<dbReference type="PANTHER" id="PTHR21136:SF169">
    <property type="entry name" value="VESICLE-ASSOCIATED MEMBRANE PROTEIN 727"/>
    <property type="match status" value="1"/>
</dbReference>
<protein>
    <submittedName>
        <fullName evidence="2">Vesicle-associated membrane protein</fullName>
    </submittedName>
</protein>
<comment type="caution">
    <text evidence="2">The sequence shown here is derived from an EMBL/GenBank/DDBJ whole genome shotgun (WGS) entry which is preliminary data.</text>
</comment>
<evidence type="ECO:0000313" key="3">
    <source>
        <dbReference type="Proteomes" id="UP000554482"/>
    </source>
</evidence>
<feature type="region of interest" description="Disordered" evidence="1">
    <location>
        <begin position="66"/>
        <end position="100"/>
    </location>
</feature>
<dbReference type="EMBL" id="JABWDY010043761">
    <property type="protein sequence ID" value="KAF5175642.1"/>
    <property type="molecule type" value="Genomic_DNA"/>
</dbReference>
<name>A0A7J6UTR2_THATH</name>
<keyword evidence="3" id="KW-1185">Reference proteome</keyword>
<evidence type="ECO:0000256" key="1">
    <source>
        <dbReference type="SAM" id="MobiDB-lite"/>
    </source>
</evidence>
<dbReference type="InterPro" id="IPR051097">
    <property type="entry name" value="Synaptobrevin-like_transport"/>
</dbReference>
<reference evidence="2 3" key="1">
    <citation type="submission" date="2020-06" db="EMBL/GenBank/DDBJ databases">
        <title>Transcriptomic and genomic resources for Thalictrum thalictroides and T. hernandezii: Facilitating candidate gene discovery in an emerging model plant lineage.</title>
        <authorList>
            <person name="Arias T."/>
            <person name="Riano-Pachon D.M."/>
            <person name="Di Stilio V.S."/>
        </authorList>
    </citation>
    <scope>NUCLEOTIDE SEQUENCE [LARGE SCALE GENOMIC DNA]</scope>
    <source>
        <strain evidence="3">cv. WT478/WT964</strain>
        <tissue evidence="2">Leaves</tissue>
    </source>
</reference>
<dbReference type="AlphaFoldDB" id="A0A7J6UTR2"/>
<dbReference type="Gene3D" id="3.30.450.50">
    <property type="entry name" value="Longin domain"/>
    <property type="match status" value="1"/>
</dbReference>